<dbReference type="GO" id="GO:0003726">
    <property type="term" value="F:double-stranded RNA adenosine deaminase activity"/>
    <property type="evidence" value="ECO:0007669"/>
    <property type="project" value="TreeGrafter"/>
</dbReference>
<sequence length="430" mass="47951">MYTSSAPCGNATLKKFCKMTKERFREDLGPDEWPDLVHERPPGHSIKLGEFALLLKKDNDNIRSSNNVTSNSNSICIEVADKDKNKIPSQSLSSPPSSSSVPNTTSTSTTDFITEKKRTRMECNDGDDNPVKQSSKRRAGKPWPANVSDDWTPPGTTIVGFRDKGSIHTCSDKICRWNYLGLQGSLLASLLEEPIYMSTLTVGRKLSGSVCRRAICCRLDTRCRQPTLEESSYTIINNKINKYRINHPAVIGTSVYLDTGVVDTGSNVDVTGQDVRFHSAVSWVWWLGSYECNNTISIGTVECIDSTSGLLANLPSDEQQKQQRHHTNSTVAPRVSTKELTSAFVQAYNLATNFNSINIDGAKSISINNDDSDDKIKPRQESQSLCFSTLLGLRQVKKICSPIHEEFKDLLLTKHKVLSHWRRRIDKEST</sequence>
<dbReference type="EMBL" id="KV784354">
    <property type="protein sequence ID" value="OEU21148.1"/>
    <property type="molecule type" value="Genomic_DNA"/>
</dbReference>
<dbReference type="KEGG" id="fcy:FRACYDRAFT_234774"/>
<dbReference type="GO" id="GO:0005737">
    <property type="term" value="C:cytoplasm"/>
    <property type="evidence" value="ECO:0007669"/>
    <property type="project" value="TreeGrafter"/>
</dbReference>
<reference evidence="3 4" key="1">
    <citation type="submission" date="2016-09" db="EMBL/GenBank/DDBJ databases">
        <title>Extensive genetic diversity and differential bi-allelic expression allows diatom success in the polar Southern Ocean.</title>
        <authorList>
            <consortium name="DOE Joint Genome Institute"/>
            <person name="Mock T."/>
            <person name="Otillar R.P."/>
            <person name="Strauss J."/>
            <person name="Dupont C."/>
            <person name="Frickenhaus S."/>
            <person name="Maumus F."/>
            <person name="Mcmullan M."/>
            <person name="Sanges R."/>
            <person name="Schmutz J."/>
            <person name="Toseland A."/>
            <person name="Valas R."/>
            <person name="Veluchamy A."/>
            <person name="Ward B.J."/>
            <person name="Allen A."/>
            <person name="Barry K."/>
            <person name="Falciatore A."/>
            <person name="Ferrante M."/>
            <person name="Fortunato A.E."/>
            <person name="Gloeckner G."/>
            <person name="Gruber A."/>
            <person name="Hipkin R."/>
            <person name="Janech M."/>
            <person name="Kroth P."/>
            <person name="Leese F."/>
            <person name="Lindquist E."/>
            <person name="Lyon B.R."/>
            <person name="Martin J."/>
            <person name="Mayer C."/>
            <person name="Parker M."/>
            <person name="Quesneville H."/>
            <person name="Raymond J."/>
            <person name="Uhlig C."/>
            <person name="Valentin K.U."/>
            <person name="Worden A.Z."/>
            <person name="Armbrust E.V."/>
            <person name="Bowler C."/>
            <person name="Green B."/>
            <person name="Moulton V."/>
            <person name="Van Oosterhout C."/>
            <person name="Grigoriev I."/>
        </authorList>
    </citation>
    <scope>NUCLEOTIDE SEQUENCE [LARGE SCALE GENOMIC DNA]</scope>
    <source>
        <strain evidence="3 4">CCMP1102</strain>
    </source>
</reference>
<dbReference type="OrthoDB" id="47001at2759"/>
<dbReference type="GO" id="GO:0003725">
    <property type="term" value="F:double-stranded RNA binding"/>
    <property type="evidence" value="ECO:0007669"/>
    <property type="project" value="TreeGrafter"/>
</dbReference>
<dbReference type="Proteomes" id="UP000095751">
    <property type="component" value="Unassembled WGS sequence"/>
</dbReference>
<dbReference type="AlphaFoldDB" id="A0A1E7FSN4"/>
<gene>
    <name evidence="3" type="ORF">FRACYDRAFT_234774</name>
</gene>
<evidence type="ECO:0000256" key="1">
    <source>
        <dbReference type="SAM" id="MobiDB-lite"/>
    </source>
</evidence>
<dbReference type="PROSITE" id="PS50141">
    <property type="entry name" value="A_DEAMIN_EDITASE"/>
    <property type="match status" value="1"/>
</dbReference>
<dbReference type="PANTHER" id="PTHR10910">
    <property type="entry name" value="EUKARYOTE SPECIFIC DSRNA BINDING PROTEIN"/>
    <property type="match status" value="1"/>
</dbReference>
<dbReference type="GO" id="GO:0005730">
    <property type="term" value="C:nucleolus"/>
    <property type="evidence" value="ECO:0007669"/>
    <property type="project" value="TreeGrafter"/>
</dbReference>
<dbReference type="GO" id="GO:0008251">
    <property type="term" value="F:tRNA-specific adenosine deaminase activity"/>
    <property type="evidence" value="ECO:0007669"/>
    <property type="project" value="TreeGrafter"/>
</dbReference>
<proteinExistence type="predicted"/>
<evidence type="ECO:0000259" key="2">
    <source>
        <dbReference type="PROSITE" id="PS50141"/>
    </source>
</evidence>
<accession>A0A1E7FSN4</accession>
<organism evidence="3 4">
    <name type="scientific">Fragilariopsis cylindrus CCMP1102</name>
    <dbReference type="NCBI Taxonomy" id="635003"/>
    <lineage>
        <taxon>Eukaryota</taxon>
        <taxon>Sar</taxon>
        <taxon>Stramenopiles</taxon>
        <taxon>Ochrophyta</taxon>
        <taxon>Bacillariophyta</taxon>
        <taxon>Bacillariophyceae</taxon>
        <taxon>Bacillariophycidae</taxon>
        <taxon>Bacillariales</taxon>
        <taxon>Bacillariaceae</taxon>
        <taxon>Fragilariopsis</taxon>
    </lineage>
</organism>
<dbReference type="InParanoid" id="A0A1E7FSN4"/>
<name>A0A1E7FSN4_9STRA</name>
<protein>
    <recommendedName>
        <fullName evidence="2">A to I editase domain-containing protein</fullName>
    </recommendedName>
</protein>
<evidence type="ECO:0000313" key="4">
    <source>
        <dbReference type="Proteomes" id="UP000095751"/>
    </source>
</evidence>
<dbReference type="InterPro" id="IPR002466">
    <property type="entry name" value="A_deamin"/>
</dbReference>
<dbReference type="GO" id="GO:0006382">
    <property type="term" value="P:adenosine to inosine editing"/>
    <property type="evidence" value="ECO:0007669"/>
    <property type="project" value="TreeGrafter"/>
</dbReference>
<evidence type="ECO:0000313" key="3">
    <source>
        <dbReference type="EMBL" id="OEU21148.1"/>
    </source>
</evidence>
<feature type="compositionally biased region" description="Low complexity" evidence="1">
    <location>
        <begin position="88"/>
        <end position="110"/>
    </location>
</feature>
<feature type="compositionally biased region" description="Basic and acidic residues" evidence="1">
    <location>
        <begin position="113"/>
        <end position="123"/>
    </location>
</feature>
<feature type="domain" description="A to I editase" evidence="2">
    <location>
        <begin position="169"/>
        <end position="309"/>
    </location>
</feature>
<dbReference type="PANTHER" id="PTHR10910:SF62">
    <property type="entry name" value="AT07585P-RELATED"/>
    <property type="match status" value="1"/>
</dbReference>
<feature type="region of interest" description="Disordered" evidence="1">
    <location>
        <begin position="86"/>
        <end position="149"/>
    </location>
</feature>
<dbReference type="Pfam" id="PF02137">
    <property type="entry name" value="A_deamin"/>
    <property type="match status" value="1"/>
</dbReference>
<keyword evidence="4" id="KW-1185">Reference proteome</keyword>
<dbReference type="GO" id="GO:0006396">
    <property type="term" value="P:RNA processing"/>
    <property type="evidence" value="ECO:0007669"/>
    <property type="project" value="InterPro"/>
</dbReference>